<protein>
    <submittedName>
        <fullName evidence="12">ABC transporter permease</fullName>
    </submittedName>
</protein>
<feature type="compositionally biased region" description="Polar residues" evidence="10">
    <location>
        <begin position="267"/>
        <end position="276"/>
    </location>
</feature>
<keyword evidence="3" id="KW-1003">Cell membrane</keyword>
<comment type="subcellular location">
    <subcellularLocation>
        <location evidence="1 9">Cell membrane</location>
        <topology evidence="1 9">Multi-pass membrane protein</topology>
    </subcellularLocation>
</comment>
<dbReference type="InterPro" id="IPR050366">
    <property type="entry name" value="BP-dependent_transpt_permease"/>
</dbReference>
<keyword evidence="4 9" id="KW-0812">Transmembrane</keyword>
<dbReference type="CDD" id="cd06261">
    <property type="entry name" value="TM_PBP2"/>
    <property type="match status" value="1"/>
</dbReference>
<feature type="transmembrane region" description="Helical" evidence="9">
    <location>
        <begin position="123"/>
        <end position="147"/>
    </location>
</feature>
<evidence type="ECO:0000256" key="10">
    <source>
        <dbReference type="SAM" id="MobiDB-lite"/>
    </source>
</evidence>
<dbReference type="PANTHER" id="PTHR43386">
    <property type="entry name" value="OLIGOPEPTIDE TRANSPORT SYSTEM PERMEASE PROTEIN APPC"/>
    <property type="match status" value="1"/>
</dbReference>
<feature type="transmembrane region" description="Helical" evidence="9">
    <location>
        <begin position="195"/>
        <end position="216"/>
    </location>
</feature>
<evidence type="ECO:0000313" key="12">
    <source>
        <dbReference type="EMBL" id="MFC6641126.1"/>
    </source>
</evidence>
<evidence type="ECO:0000256" key="2">
    <source>
        <dbReference type="ARBA" id="ARBA00022448"/>
    </source>
</evidence>
<proteinExistence type="inferred from homology"/>
<dbReference type="PANTHER" id="PTHR43386:SF1">
    <property type="entry name" value="D,D-DIPEPTIDE TRANSPORT SYSTEM PERMEASE PROTEIN DDPC-RELATED"/>
    <property type="match status" value="1"/>
</dbReference>
<dbReference type="Proteomes" id="UP001596403">
    <property type="component" value="Unassembled WGS sequence"/>
</dbReference>
<feature type="transmembrane region" description="Helical" evidence="9">
    <location>
        <begin position="14"/>
        <end position="34"/>
    </location>
</feature>
<dbReference type="InterPro" id="IPR035906">
    <property type="entry name" value="MetI-like_sf"/>
</dbReference>
<dbReference type="PROSITE" id="PS51257">
    <property type="entry name" value="PROKAR_LIPOPROTEIN"/>
    <property type="match status" value="1"/>
</dbReference>
<feature type="region of interest" description="Disordered" evidence="10">
    <location>
        <begin position="257"/>
        <end position="290"/>
    </location>
</feature>
<keyword evidence="6" id="KW-0653">Protein transport</keyword>
<organism evidence="12 13">
    <name type="scientific">Sulfitobacter profundi</name>
    <dbReference type="NCBI Taxonomy" id="2679961"/>
    <lineage>
        <taxon>Bacteria</taxon>
        <taxon>Pseudomonadati</taxon>
        <taxon>Pseudomonadota</taxon>
        <taxon>Alphaproteobacteria</taxon>
        <taxon>Rhodobacterales</taxon>
        <taxon>Roseobacteraceae</taxon>
        <taxon>Sulfitobacter</taxon>
    </lineage>
</organism>
<accession>A0ABW1YXR9</accession>
<evidence type="ECO:0000256" key="7">
    <source>
        <dbReference type="ARBA" id="ARBA00022989"/>
    </source>
</evidence>
<sequence length="290" mass="30891">MPIWKSILTRPDGIIAVLFLVIVGCAALLAPVIFPEGPWRMVARPFQLPFQDNGNLLGTDALGRDMLIMMTYGARTSLGIGLVSTVVAVLLGLTIGGAAGFFGGRVDSFLMRATEMFQTVPNFALAHLLIAIYSPSITSVVVAISVVSWPPVARLARAEFLSLRRREFVQAALLSGQSNLRVALTQVLPNALSPLIVMAALMVSMAILFESALSFLGLGDPNVVSWGYLIGAARAVISQSWWLTLCLASRSCSPSLPFPPSAMRSATAKTPSSTAGRQPDDRAFNQQSAS</sequence>
<gene>
    <name evidence="12" type="ORF">ACFQAU_04555</name>
</gene>
<keyword evidence="2 9" id="KW-0813">Transport</keyword>
<dbReference type="Gene3D" id="1.10.3720.10">
    <property type="entry name" value="MetI-like"/>
    <property type="match status" value="1"/>
</dbReference>
<evidence type="ECO:0000256" key="5">
    <source>
        <dbReference type="ARBA" id="ARBA00022856"/>
    </source>
</evidence>
<dbReference type="RefSeq" id="WP_346504540.1">
    <property type="nucleotide sequence ID" value="NZ_JBHSWA010000001.1"/>
</dbReference>
<evidence type="ECO:0000256" key="9">
    <source>
        <dbReference type="RuleBase" id="RU363032"/>
    </source>
</evidence>
<evidence type="ECO:0000259" key="11">
    <source>
        <dbReference type="PROSITE" id="PS50928"/>
    </source>
</evidence>
<evidence type="ECO:0000256" key="4">
    <source>
        <dbReference type="ARBA" id="ARBA00022692"/>
    </source>
</evidence>
<keyword evidence="13" id="KW-1185">Reference proteome</keyword>
<dbReference type="EMBL" id="JBHSWA010000001">
    <property type="protein sequence ID" value="MFC6641126.1"/>
    <property type="molecule type" value="Genomic_DNA"/>
</dbReference>
<name>A0ABW1YXR9_9RHOB</name>
<evidence type="ECO:0000256" key="8">
    <source>
        <dbReference type="ARBA" id="ARBA00023136"/>
    </source>
</evidence>
<dbReference type="Pfam" id="PF00528">
    <property type="entry name" value="BPD_transp_1"/>
    <property type="match status" value="1"/>
</dbReference>
<feature type="domain" description="ABC transmembrane type-1" evidence="11">
    <location>
        <begin position="74"/>
        <end position="262"/>
    </location>
</feature>
<evidence type="ECO:0000256" key="6">
    <source>
        <dbReference type="ARBA" id="ARBA00022927"/>
    </source>
</evidence>
<keyword evidence="7 9" id="KW-1133">Transmembrane helix</keyword>
<keyword evidence="8 9" id="KW-0472">Membrane</keyword>
<dbReference type="SUPFAM" id="SSF161098">
    <property type="entry name" value="MetI-like"/>
    <property type="match status" value="1"/>
</dbReference>
<evidence type="ECO:0000256" key="1">
    <source>
        <dbReference type="ARBA" id="ARBA00004651"/>
    </source>
</evidence>
<comment type="caution">
    <text evidence="12">The sequence shown here is derived from an EMBL/GenBank/DDBJ whole genome shotgun (WGS) entry which is preliminary data.</text>
</comment>
<dbReference type="InterPro" id="IPR000515">
    <property type="entry name" value="MetI-like"/>
</dbReference>
<evidence type="ECO:0000313" key="13">
    <source>
        <dbReference type="Proteomes" id="UP001596403"/>
    </source>
</evidence>
<reference evidence="13" key="1">
    <citation type="journal article" date="2019" name="Int. J. Syst. Evol. Microbiol.">
        <title>The Global Catalogue of Microorganisms (GCM) 10K type strain sequencing project: providing services to taxonomists for standard genome sequencing and annotation.</title>
        <authorList>
            <consortium name="The Broad Institute Genomics Platform"/>
            <consortium name="The Broad Institute Genome Sequencing Center for Infectious Disease"/>
            <person name="Wu L."/>
            <person name="Ma J."/>
        </authorList>
    </citation>
    <scope>NUCLEOTIDE SEQUENCE [LARGE SCALE GENOMIC DNA]</scope>
    <source>
        <strain evidence="13">NBRC 111368</strain>
    </source>
</reference>
<comment type="similarity">
    <text evidence="9">Belongs to the binding-protein-dependent transport system permease family.</text>
</comment>
<keyword evidence="5" id="KW-0571">Peptide transport</keyword>
<evidence type="ECO:0000256" key="3">
    <source>
        <dbReference type="ARBA" id="ARBA00022475"/>
    </source>
</evidence>
<dbReference type="PROSITE" id="PS50928">
    <property type="entry name" value="ABC_TM1"/>
    <property type="match status" value="1"/>
</dbReference>
<feature type="transmembrane region" description="Helical" evidence="9">
    <location>
        <begin position="78"/>
        <end position="103"/>
    </location>
</feature>